<dbReference type="EMBL" id="CAJPDR010000678">
    <property type="protein sequence ID" value="CAF9941709.1"/>
    <property type="molecule type" value="Genomic_DNA"/>
</dbReference>
<dbReference type="OrthoDB" id="6359816at2759"/>
<dbReference type="CDD" id="cd18186">
    <property type="entry name" value="BTB_POZ_ZBTB_KLHL-like"/>
    <property type="match status" value="1"/>
</dbReference>
<proteinExistence type="predicted"/>
<dbReference type="InterPro" id="IPR011333">
    <property type="entry name" value="SKP1/BTB/POZ_sf"/>
</dbReference>
<dbReference type="PANTHER" id="PTHR47843">
    <property type="entry name" value="BTB DOMAIN-CONTAINING PROTEIN-RELATED"/>
    <property type="match status" value="1"/>
</dbReference>
<evidence type="ECO:0000313" key="3">
    <source>
        <dbReference type="Proteomes" id="UP000664203"/>
    </source>
</evidence>
<dbReference type="SUPFAM" id="SSF54695">
    <property type="entry name" value="POZ domain"/>
    <property type="match status" value="1"/>
</dbReference>
<sequence>MPTIHQNELVSSLSNLFGSSKCSDLTIRCGSDLYKVHRAIICQRSEFFAAACDSGFKEAITAPITLDDDDQSTVRRMLTYLYTLDYDDMDAAQAVAVAVSQDPDGHVADSSSKPEVLNDAMTSHCKRMNNKCQIACNYSLFREVINAIFESIPDLDSGLRNIVILKHANNVEKSVEEEGVASMVRNHGSLGLGMLQEVVKKHKSQLEKQKQNDRLEISTGQLA</sequence>
<dbReference type="Pfam" id="PF00651">
    <property type="entry name" value="BTB"/>
    <property type="match status" value="1"/>
</dbReference>
<dbReference type="AlphaFoldDB" id="A0A8H3J6T1"/>
<protein>
    <recommendedName>
        <fullName evidence="1">BTB domain-containing protein</fullName>
    </recommendedName>
</protein>
<dbReference type="PROSITE" id="PS50097">
    <property type="entry name" value="BTB"/>
    <property type="match status" value="1"/>
</dbReference>
<keyword evidence="3" id="KW-1185">Reference proteome</keyword>
<feature type="domain" description="BTB" evidence="1">
    <location>
        <begin position="23"/>
        <end position="83"/>
    </location>
</feature>
<gene>
    <name evidence="2" type="ORF">ALECFALPRED_009275</name>
</gene>
<name>A0A8H3J6T1_9LECA</name>
<reference evidence="2" key="1">
    <citation type="submission" date="2021-03" db="EMBL/GenBank/DDBJ databases">
        <authorList>
            <person name="Tagirdzhanova G."/>
        </authorList>
    </citation>
    <scope>NUCLEOTIDE SEQUENCE</scope>
</reference>
<dbReference type="Gene3D" id="3.30.710.10">
    <property type="entry name" value="Potassium Channel Kv1.1, Chain A"/>
    <property type="match status" value="1"/>
</dbReference>
<organism evidence="2 3">
    <name type="scientific">Alectoria fallacina</name>
    <dbReference type="NCBI Taxonomy" id="1903189"/>
    <lineage>
        <taxon>Eukaryota</taxon>
        <taxon>Fungi</taxon>
        <taxon>Dikarya</taxon>
        <taxon>Ascomycota</taxon>
        <taxon>Pezizomycotina</taxon>
        <taxon>Lecanoromycetes</taxon>
        <taxon>OSLEUM clade</taxon>
        <taxon>Lecanoromycetidae</taxon>
        <taxon>Lecanorales</taxon>
        <taxon>Lecanorineae</taxon>
        <taxon>Parmeliaceae</taxon>
        <taxon>Alectoria</taxon>
    </lineage>
</organism>
<dbReference type="PANTHER" id="PTHR47843:SF5">
    <property type="entry name" value="BTB_POZ DOMAIN PROTEIN"/>
    <property type="match status" value="1"/>
</dbReference>
<evidence type="ECO:0000259" key="1">
    <source>
        <dbReference type="PROSITE" id="PS50097"/>
    </source>
</evidence>
<dbReference type="InterPro" id="IPR000210">
    <property type="entry name" value="BTB/POZ_dom"/>
</dbReference>
<evidence type="ECO:0000313" key="2">
    <source>
        <dbReference type="EMBL" id="CAF9941709.1"/>
    </source>
</evidence>
<accession>A0A8H3J6T1</accession>
<dbReference type="Proteomes" id="UP000664203">
    <property type="component" value="Unassembled WGS sequence"/>
</dbReference>
<comment type="caution">
    <text evidence="2">The sequence shown here is derived from an EMBL/GenBank/DDBJ whole genome shotgun (WGS) entry which is preliminary data.</text>
</comment>